<dbReference type="EMBL" id="BAABLV010000020">
    <property type="protein sequence ID" value="GAA4897640.1"/>
    <property type="molecule type" value="Genomic_DNA"/>
</dbReference>
<sequence>MVAAIAAVIIIIVFALGDQINTMFEGVSTAIENGGEAPAQ</sequence>
<comment type="caution">
    <text evidence="1">The sequence shown here is derived from an EMBL/GenBank/DDBJ whole genome shotgun (WGS) entry which is preliminary data.</text>
</comment>
<gene>
    <name evidence="1" type="ORF">GCM10025789_14450</name>
</gene>
<name>A0ABP9FC54_9ACTN</name>
<dbReference type="RefSeq" id="WP_345581142.1">
    <property type="nucleotide sequence ID" value="NZ_BAABLV010000020.1"/>
</dbReference>
<accession>A0ABP9FC54</accession>
<dbReference type="Proteomes" id="UP001501521">
    <property type="component" value="Unassembled WGS sequence"/>
</dbReference>
<evidence type="ECO:0000313" key="2">
    <source>
        <dbReference type="Proteomes" id="UP001501521"/>
    </source>
</evidence>
<evidence type="ECO:0008006" key="3">
    <source>
        <dbReference type="Google" id="ProtNLM"/>
    </source>
</evidence>
<evidence type="ECO:0000313" key="1">
    <source>
        <dbReference type="EMBL" id="GAA4897640.1"/>
    </source>
</evidence>
<proteinExistence type="predicted"/>
<keyword evidence="2" id="KW-1185">Reference proteome</keyword>
<protein>
    <recommendedName>
        <fullName evidence="3">Flp family type IVb pilin</fullName>
    </recommendedName>
</protein>
<organism evidence="1 2">
    <name type="scientific">Tessaracoccus lubricantis</name>
    <dbReference type="NCBI Taxonomy" id="545543"/>
    <lineage>
        <taxon>Bacteria</taxon>
        <taxon>Bacillati</taxon>
        <taxon>Actinomycetota</taxon>
        <taxon>Actinomycetes</taxon>
        <taxon>Propionibacteriales</taxon>
        <taxon>Propionibacteriaceae</taxon>
        <taxon>Tessaracoccus</taxon>
    </lineage>
</organism>
<reference evidence="2" key="1">
    <citation type="journal article" date="2019" name="Int. J. Syst. Evol. Microbiol.">
        <title>The Global Catalogue of Microorganisms (GCM) 10K type strain sequencing project: providing services to taxonomists for standard genome sequencing and annotation.</title>
        <authorList>
            <consortium name="The Broad Institute Genomics Platform"/>
            <consortium name="The Broad Institute Genome Sequencing Center for Infectious Disease"/>
            <person name="Wu L."/>
            <person name="Ma J."/>
        </authorList>
    </citation>
    <scope>NUCLEOTIDE SEQUENCE [LARGE SCALE GENOMIC DNA]</scope>
    <source>
        <strain evidence="2">JCM 19125</strain>
    </source>
</reference>